<dbReference type="EC" id="4.2.99.18" evidence="2"/>
<evidence type="ECO:0000313" key="12">
    <source>
        <dbReference type="EMBL" id="HHH13327.1"/>
    </source>
</evidence>
<feature type="region of interest" description="Disordered" evidence="10">
    <location>
        <begin position="1"/>
        <end position="25"/>
    </location>
</feature>
<dbReference type="AlphaFoldDB" id="A0A7C5N9V8"/>
<dbReference type="SMART" id="SM01232">
    <property type="entry name" value="H2TH"/>
    <property type="match status" value="1"/>
</dbReference>
<sequence>MSTAWTPLPPSSSPTSSTELPEGPEIRRIRDRLAAALEGRRAQRIEFHLPALERWNGRFDGVRISSLESHGKALLTHLENDYSLYSHNQLYGRWVITRPGELPRSGRQLRLAIHTDEAWALLYSASDIEVWLTDELGRHPFLKKLGPDVLDSATTLETLVNRLLARPFHGRRLGLLLTDQSFVAGLGNYLRCEILHCAGLHPRKRPRDLDIGGLMALAGRILQLSRQSYRTGGITNDLERAERLAAQGAPFE</sequence>
<dbReference type="InterPro" id="IPR015886">
    <property type="entry name" value="H2TH_FPG"/>
</dbReference>
<keyword evidence="6" id="KW-0234">DNA repair</keyword>
<dbReference type="PANTHER" id="PTHR42697">
    <property type="entry name" value="ENDONUCLEASE 8"/>
    <property type="match status" value="1"/>
</dbReference>
<keyword evidence="9" id="KW-0326">Glycosidase</keyword>
<dbReference type="InterPro" id="IPR035937">
    <property type="entry name" value="FPG_N"/>
</dbReference>
<dbReference type="PANTHER" id="PTHR42697:SF1">
    <property type="entry name" value="ENDONUCLEASE 8"/>
    <property type="match status" value="1"/>
</dbReference>
<keyword evidence="4" id="KW-0378">Hydrolase</keyword>
<keyword evidence="8" id="KW-0511">Multifunctional enzyme</keyword>
<keyword evidence="12" id="KW-0540">Nuclease</keyword>
<evidence type="ECO:0000256" key="3">
    <source>
        <dbReference type="ARBA" id="ARBA00022763"/>
    </source>
</evidence>
<dbReference type="Gene3D" id="1.10.8.50">
    <property type="match status" value="1"/>
</dbReference>
<comment type="similarity">
    <text evidence="1">Belongs to the FPG family.</text>
</comment>
<gene>
    <name evidence="12" type="ORF">ENJ98_03745</name>
</gene>
<feature type="domain" description="Formamidopyrimidine-DNA glycosylase catalytic" evidence="11">
    <location>
        <begin position="21"/>
        <end position="174"/>
    </location>
</feature>
<feature type="non-terminal residue" evidence="12">
    <location>
        <position position="252"/>
    </location>
</feature>
<dbReference type="Pfam" id="PF01149">
    <property type="entry name" value="Fapy_DNA_glyco"/>
    <property type="match status" value="1"/>
</dbReference>
<protein>
    <recommendedName>
        <fullName evidence="2">DNA-(apurinic or apyrimidinic site) lyase</fullName>
        <ecNumber evidence="2">4.2.99.18</ecNumber>
    </recommendedName>
</protein>
<dbReference type="NCBIfam" id="NF007763">
    <property type="entry name" value="PRK10445.1"/>
    <property type="match status" value="1"/>
</dbReference>
<dbReference type="GO" id="GO:0140078">
    <property type="term" value="F:class I DNA-(apurinic or apyrimidinic site) endonuclease activity"/>
    <property type="evidence" value="ECO:0007669"/>
    <property type="project" value="UniProtKB-EC"/>
</dbReference>
<name>A0A7C5N9V8_9GAMM</name>
<keyword evidence="7 12" id="KW-0456">Lyase</keyword>
<evidence type="ECO:0000256" key="1">
    <source>
        <dbReference type="ARBA" id="ARBA00009409"/>
    </source>
</evidence>
<dbReference type="SMART" id="SM00898">
    <property type="entry name" value="Fapy_DNA_glyco"/>
    <property type="match status" value="1"/>
</dbReference>
<dbReference type="Pfam" id="PF06831">
    <property type="entry name" value="H2TH"/>
    <property type="match status" value="1"/>
</dbReference>
<dbReference type="Gene3D" id="3.20.190.10">
    <property type="entry name" value="MutM-like, N-terminal"/>
    <property type="match status" value="1"/>
</dbReference>
<evidence type="ECO:0000256" key="2">
    <source>
        <dbReference type="ARBA" id="ARBA00012720"/>
    </source>
</evidence>
<comment type="caution">
    <text evidence="12">The sequence shown here is derived from an EMBL/GenBank/DDBJ whole genome shotgun (WGS) entry which is preliminary data.</text>
</comment>
<proteinExistence type="inferred from homology"/>
<evidence type="ECO:0000256" key="6">
    <source>
        <dbReference type="ARBA" id="ARBA00023204"/>
    </source>
</evidence>
<evidence type="ECO:0000256" key="5">
    <source>
        <dbReference type="ARBA" id="ARBA00023125"/>
    </source>
</evidence>
<dbReference type="GO" id="GO:0006284">
    <property type="term" value="P:base-excision repair"/>
    <property type="evidence" value="ECO:0007669"/>
    <property type="project" value="InterPro"/>
</dbReference>
<dbReference type="GO" id="GO:0008270">
    <property type="term" value="F:zinc ion binding"/>
    <property type="evidence" value="ECO:0007669"/>
    <property type="project" value="InterPro"/>
</dbReference>
<keyword evidence="12" id="KW-0255">Endonuclease</keyword>
<keyword evidence="5" id="KW-0238">DNA-binding</keyword>
<dbReference type="SUPFAM" id="SSF46946">
    <property type="entry name" value="S13-like H2TH domain"/>
    <property type="match status" value="1"/>
</dbReference>
<evidence type="ECO:0000256" key="4">
    <source>
        <dbReference type="ARBA" id="ARBA00022801"/>
    </source>
</evidence>
<evidence type="ECO:0000259" key="11">
    <source>
        <dbReference type="PROSITE" id="PS51068"/>
    </source>
</evidence>
<dbReference type="InterPro" id="IPR012319">
    <property type="entry name" value="FPG_cat"/>
</dbReference>
<evidence type="ECO:0000256" key="7">
    <source>
        <dbReference type="ARBA" id="ARBA00023239"/>
    </source>
</evidence>
<dbReference type="InterPro" id="IPR010979">
    <property type="entry name" value="Ribosomal_uS13-like_H2TH"/>
</dbReference>
<dbReference type="SUPFAM" id="SSF81624">
    <property type="entry name" value="N-terminal domain of MutM-like DNA repair proteins"/>
    <property type="match status" value="1"/>
</dbReference>
<organism evidence="12">
    <name type="scientific">Thiolapillus brandeum</name>
    <dbReference type="NCBI Taxonomy" id="1076588"/>
    <lineage>
        <taxon>Bacteria</taxon>
        <taxon>Pseudomonadati</taxon>
        <taxon>Pseudomonadota</taxon>
        <taxon>Gammaproteobacteria</taxon>
        <taxon>Chromatiales</taxon>
        <taxon>Sedimenticolaceae</taxon>
        <taxon>Thiolapillus</taxon>
    </lineage>
</organism>
<evidence type="ECO:0000256" key="8">
    <source>
        <dbReference type="ARBA" id="ARBA00023268"/>
    </source>
</evidence>
<dbReference type="PROSITE" id="PS51068">
    <property type="entry name" value="FPG_CAT"/>
    <property type="match status" value="1"/>
</dbReference>
<dbReference type="GO" id="GO:0003684">
    <property type="term" value="F:damaged DNA binding"/>
    <property type="evidence" value="ECO:0007669"/>
    <property type="project" value="InterPro"/>
</dbReference>
<reference evidence="12" key="1">
    <citation type="journal article" date="2020" name="mSystems">
        <title>Genome- and Community-Level Interaction Insights into Carbon Utilization and Element Cycling Functions of Hydrothermarchaeota in Hydrothermal Sediment.</title>
        <authorList>
            <person name="Zhou Z."/>
            <person name="Liu Y."/>
            <person name="Xu W."/>
            <person name="Pan J."/>
            <person name="Luo Z.H."/>
            <person name="Li M."/>
        </authorList>
    </citation>
    <scope>NUCLEOTIDE SEQUENCE [LARGE SCALE GENOMIC DNA]</scope>
    <source>
        <strain evidence="12">HyVt-535</strain>
    </source>
</reference>
<dbReference type="EMBL" id="DROM01000230">
    <property type="protein sequence ID" value="HHH13327.1"/>
    <property type="molecule type" value="Genomic_DNA"/>
</dbReference>
<evidence type="ECO:0000256" key="10">
    <source>
        <dbReference type="SAM" id="MobiDB-lite"/>
    </source>
</evidence>
<dbReference type="GO" id="GO:0000703">
    <property type="term" value="F:oxidized pyrimidine nucleobase lesion DNA N-glycosylase activity"/>
    <property type="evidence" value="ECO:0007669"/>
    <property type="project" value="TreeGrafter"/>
</dbReference>
<accession>A0A7C5N9V8</accession>
<evidence type="ECO:0000256" key="9">
    <source>
        <dbReference type="ARBA" id="ARBA00023295"/>
    </source>
</evidence>
<keyword evidence="3" id="KW-0227">DNA damage</keyword>
<dbReference type="Proteomes" id="UP000886100">
    <property type="component" value="Unassembled WGS sequence"/>
</dbReference>